<gene>
    <name evidence="4" type="ORF">C7B43_19760</name>
</gene>
<evidence type="ECO:0000313" key="4">
    <source>
        <dbReference type="EMBL" id="PSR23841.1"/>
    </source>
</evidence>
<evidence type="ECO:0000259" key="3">
    <source>
        <dbReference type="Pfam" id="PF23981"/>
    </source>
</evidence>
<feature type="transmembrane region" description="Helical" evidence="1">
    <location>
        <begin position="24"/>
        <end position="50"/>
    </location>
</feature>
<dbReference type="AlphaFoldDB" id="A0A2T2WNM3"/>
<feature type="domain" description="DUF7305" evidence="3">
    <location>
        <begin position="251"/>
        <end position="390"/>
    </location>
</feature>
<comment type="caution">
    <text evidence="4">The sequence shown here is derived from an EMBL/GenBank/DDBJ whole genome shotgun (WGS) entry which is preliminary data.</text>
</comment>
<dbReference type="InterPro" id="IPR028087">
    <property type="entry name" value="Tad_N"/>
</dbReference>
<keyword evidence="1" id="KW-1133">Transmembrane helix</keyword>
<evidence type="ECO:0000259" key="2">
    <source>
        <dbReference type="Pfam" id="PF13400"/>
    </source>
</evidence>
<dbReference type="EMBL" id="PXYT01000089">
    <property type="protein sequence ID" value="PSR23841.1"/>
    <property type="molecule type" value="Genomic_DNA"/>
</dbReference>
<accession>A0A2T2WNM3</accession>
<keyword evidence="1" id="KW-0812">Transmembrane</keyword>
<organism evidence="4 5">
    <name type="scientific">Sulfobacillus benefaciens</name>
    <dbReference type="NCBI Taxonomy" id="453960"/>
    <lineage>
        <taxon>Bacteria</taxon>
        <taxon>Bacillati</taxon>
        <taxon>Bacillota</taxon>
        <taxon>Clostridia</taxon>
        <taxon>Eubacteriales</taxon>
        <taxon>Clostridiales Family XVII. Incertae Sedis</taxon>
        <taxon>Sulfobacillus</taxon>
    </lineage>
</organism>
<dbReference type="InterPro" id="IPR055729">
    <property type="entry name" value="DUF7305"/>
</dbReference>
<evidence type="ECO:0000256" key="1">
    <source>
        <dbReference type="SAM" id="Phobius"/>
    </source>
</evidence>
<keyword evidence="1" id="KW-0472">Membrane</keyword>
<dbReference type="Proteomes" id="UP000242699">
    <property type="component" value="Unassembled WGS sequence"/>
</dbReference>
<name>A0A2T2WNM3_9FIRM</name>
<evidence type="ECO:0000313" key="5">
    <source>
        <dbReference type="Proteomes" id="UP000242699"/>
    </source>
</evidence>
<reference evidence="4 5" key="1">
    <citation type="journal article" date="2014" name="BMC Genomics">
        <title>Comparison of environmental and isolate Sulfobacillus genomes reveals diverse carbon, sulfur, nitrogen, and hydrogen metabolisms.</title>
        <authorList>
            <person name="Justice N.B."/>
            <person name="Norman A."/>
            <person name="Brown C.T."/>
            <person name="Singh A."/>
            <person name="Thomas B.C."/>
            <person name="Banfield J.F."/>
        </authorList>
    </citation>
    <scope>NUCLEOTIDE SEQUENCE [LARGE SCALE GENOMIC DNA]</scope>
    <source>
        <strain evidence="4">AMDSBA1</strain>
    </source>
</reference>
<sequence length="404" mass="41133">MKTFKNKIWNHAGWAWLKPRRGQVLPLIAIALPLLIGLAGLSLTVGTVYFGQAKLQNAVDAAALAGAQEMNTGDARAPADQASLVTQDDSAATHIVLKTLTNPPHTVMATAQAQVPGTFAALFGIHHFTVKAQARAAYGAGAPFNYAVFQGDPHAGDPELILNGNTHVTSPAGSGADVHSNNDLLLNGNPSVEGSCSGNPFATINGNGSCQGGLIASAPEIAMPQWTIPEVTPPGATVIGSPSNPVGDTVNGRNTLNGNYVIYGNLVINGHATVLGHYLVEDGSITVNGNATVQGSLTVFGGGIVLNGNVTQSQGGTLALAAFTANHQPVVPPNSSGPGSIVLNGNVKVNSILYAPDNAIVLNGNVTVNGAVVGYADTLNGNIIVNYDSAAINAVPVHQVALIP</sequence>
<dbReference type="Pfam" id="PF23981">
    <property type="entry name" value="DUF7305"/>
    <property type="match status" value="1"/>
</dbReference>
<feature type="domain" description="Putative Flp pilus-assembly TadG-like N-terminal" evidence="2">
    <location>
        <begin position="22"/>
        <end position="68"/>
    </location>
</feature>
<proteinExistence type="predicted"/>
<dbReference type="Pfam" id="PF13400">
    <property type="entry name" value="Tad"/>
    <property type="match status" value="1"/>
</dbReference>
<protein>
    <submittedName>
        <fullName evidence="4">Uncharacterized protein</fullName>
    </submittedName>
</protein>